<reference evidence="6 8" key="2">
    <citation type="submission" date="2016-09" db="EMBL/GenBank/DDBJ databases">
        <authorList>
            <consortium name="Pathogen Informatics"/>
        </authorList>
    </citation>
    <scope>NUCLEOTIDE SEQUENCE [LARGE SCALE GENOMIC DNA]</scope>
    <source>
        <strain evidence="6 8">82B</strain>
    </source>
</reference>
<dbReference type="PANTHER" id="PTHR43390">
    <property type="entry name" value="SIGNAL PEPTIDASE I"/>
    <property type="match status" value="1"/>
</dbReference>
<dbReference type="Pfam" id="PF10502">
    <property type="entry name" value="Peptidase_S26"/>
    <property type="match status" value="1"/>
</dbReference>
<dbReference type="EC" id="3.4.21.89" evidence="3"/>
<dbReference type="GO" id="GO:0006465">
    <property type="term" value="P:signal peptide processing"/>
    <property type="evidence" value="ECO:0007669"/>
    <property type="project" value="InterPro"/>
</dbReference>
<dbReference type="GO" id="GO:0009003">
    <property type="term" value="F:signal peptidase activity"/>
    <property type="evidence" value="ECO:0007669"/>
    <property type="project" value="UniProtKB-EC"/>
</dbReference>
<evidence type="ECO:0000259" key="4">
    <source>
        <dbReference type="Pfam" id="PF10502"/>
    </source>
</evidence>
<dbReference type="Proteomes" id="UP000095412">
    <property type="component" value="Unassembled WGS sequence"/>
</dbReference>
<feature type="domain" description="Peptidase S26" evidence="4">
    <location>
        <begin position="6"/>
        <end position="162"/>
    </location>
</feature>
<comment type="subcellular location">
    <subcellularLocation>
        <location evidence="1">Cell membrane</location>
        <topology evidence="1">Single-pass type II membrane protein</topology>
    </subcellularLocation>
    <subcellularLocation>
        <location evidence="3">Membrane</location>
        <topology evidence="3">Single-pass type II membrane protein</topology>
    </subcellularLocation>
</comment>
<keyword evidence="3 6" id="KW-0378">Hydrolase</keyword>
<dbReference type="InterPro" id="IPR000223">
    <property type="entry name" value="Pept_S26A_signal_pept_1"/>
</dbReference>
<gene>
    <name evidence="6" type="primary">spsB_1</name>
    <name evidence="5" type="synonym">spsB_2</name>
    <name evidence="6" type="ORF">SAMEA2297795_01309</name>
    <name evidence="5" type="ORF">SAMEA2297796_00710</name>
</gene>
<evidence type="ECO:0000313" key="5">
    <source>
        <dbReference type="EMBL" id="SCS54496.1"/>
    </source>
</evidence>
<evidence type="ECO:0000256" key="3">
    <source>
        <dbReference type="RuleBase" id="RU362042"/>
    </source>
</evidence>
<keyword evidence="7" id="KW-1185">Reference proteome</keyword>
<evidence type="ECO:0000313" key="8">
    <source>
        <dbReference type="Proteomes" id="UP000095768"/>
    </source>
</evidence>
<dbReference type="PRINTS" id="PR00727">
    <property type="entry name" value="LEADERPTASE"/>
</dbReference>
<dbReference type="EMBL" id="FMPG01000004">
    <property type="protein sequence ID" value="SCS88699.1"/>
    <property type="molecule type" value="Genomic_DNA"/>
</dbReference>
<dbReference type="InterPro" id="IPR019533">
    <property type="entry name" value="Peptidase_S26"/>
</dbReference>
<name>A0A1D4IYR0_9STAP</name>
<protein>
    <recommendedName>
        <fullName evidence="3">Signal peptidase I</fullName>
        <ecNumber evidence="3">3.4.21.89</ecNumber>
    </recommendedName>
</protein>
<evidence type="ECO:0000256" key="2">
    <source>
        <dbReference type="ARBA" id="ARBA00009370"/>
    </source>
</evidence>
<evidence type="ECO:0000256" key="1">
    <source>
        <dbReference type="ARBA" id="ARBA00004401"/>
    </source>
</evidence>
<comment type="catalytic activity">
    <reaction evidence="3">
        <text>Cleavage of hydrophobic, N-terminal signal or leader sequences from secreted and periplasmic proteins.</text>
        <dbReference type="EC" id="3.4.21.89"/>
    </reaction>
</comment>
<dbReference type="NCBIfam" id="TIGR02227">
    <property type="entry name" value="sigpep_I_bact"/>
    <property type="match status" value="1"/>
</dbReference>
<evidence type="ECO:0000313" key="7">
    <source>
        <dbReference type="Proteomes" id="UP000095412"/>
    </source>
</evidence>
<comment type="similarity">
    <text evidence="2 3">Belongs to the peptidase S26 family.</text>
</comment>
<dbReference type="EMBL" id="FMPI01000003">
    <property type="protein sequence ID" value="SCS54496.1"/>
    <property type="molecule type" value="Genomic_DNA"/>
</dbReference>
<dbReference type="CDD" id="cd06530">
    <property type="entry name" value="S26_SPase_I"/>
    <property type="match status" value="1"/>
</dbReference>
<dbReference type="AlphaFoldDB" id="A0A1D4IYR0"/>
<dbReference type="SUPFAM" id="SSF51306">
    <property type="entry name" value="LexA/Signal peptidase"/>
    <property type="match status" value="1"/>
</dbReference>
<proteinExistence type="inferred from homology"/>
<dbReference type="RefSeq" id="WP_069994947.1">
    <property type="nucleotide sequence ID" value="NZ_FMPG01000004.1"/>
</dbReference>
<dbReference type="Proteomes" id="UP000095768">
    <property type="component" value="Unassembled WGS sequence"/>
</dbReference>
<reference evidence="5 7" key="1">
    <citation type="submission" date="2016-09" db="EMBL/GenBank/DDBJ databases">
        <authorList>
            <consortium name="Pathogen Informatics"/>
            <person name="Sun Q."/>
            <person name="Inoue M."/>
        </authorList>
    </citation>
    <scope>NUCLEOTIDE SEQUENCE [LARGE SCALE GENOMIC DNA]</scope>
    <source>
        <strain evidence="5 7">82C</strain>
    </source>
</reference>
<dbReference type="InterPro" id="IPR036286">
    <property type="entry name" value="LexA/Signal_pep-like_sf"/>
</dbReference>
<organism evidence="6 8">
    <name type="scientific">Staphylococcus caeli</name>
    <dbReference type="NCBI Taxonomy" id="2201815"/>
    <lineage>
        <taxon>Bacteria</taxon>
        <taxon>Bacillati</taxon>
        <taxon>Bacillota</taxon>
        <taxon>Bacilli</taxon>
        <taxon>Bacillales</taxon>
        <taxon>Staphylococcaceae</taxon>
        <taxon>Staphylococcus</taxon>
    </lineage>
</organism>
<sequence length="172" mass="19736">MRKILKHLISIILAIIIVLLIQAFIITGSVVKDHNMSPNLKQGDRIIINKIKTTFDLLDNNDMIMYRNGNKIYFSRIIGKPGQSIAFKNGVLYRDDKQVKETYANKGVDDLSLRDIKHSEGDIIPPNAYFVLNDQRSHKQDSRTFGFVQKADIIGDVSLRYYPFKAFTVNFN</sequence>
<evidence type="ECO:0000313" key="6">
    <source>
        <dbReference type="EMBL" id="SCS88699.1"/>
    </source>
</evidence>
<dbReference type="OrthoDB" id="9802919at2"/>
<dbReference type="Gene3D" id="2.10.109.10">
    <property type="entry name" value="Umud Fragment, subunit A"/>
    <property type="match status" value="1"/>
</dbReference>
<dbReference type="PANTHER" id="PTHR43390:SF1">
    <property type="entry name" value="CHLOROPLAST PROCESSING PEPTIDASE"/>
    <property type="match status" value="1"/>
</dbReference>
<keyword evidence="3" id="KW-0645">Protease</keyword>
<dbReference type="GO" id="GO:0005886">
    <property type="term" value="C:plasma membrane"/>
    <property type="evidence" value="ECO:0007669"/>
    <property type="project" value="UniProtKB-SubCell"/>
</dbReference>
<accession>A0A1D4IYR0</accession>
<dbReference type="GO" id="GO:0004252">
    <property type="term" value="F:serine-type endopeptidase activity"/>
    <property type="evidence" value="ECO:0007669"/>
    <property type="project" value="InterPro"/>
</dbReference>